<evidence type="ECO:0000313" key="2">
    <source>
        <dbReference type="EMBL" id="SHE78521.1"/>
    </source>
</evidence>
<dbReference type="CDD" id="cd06587">
    <property type="entry name" value="VOC"/>
    <property type="match status" value="1"/>
</dbReference>
<reference evidence="2 3" key="1">
    <citation type="submission" date="2016-11" db="EMBL/GenBank/DDBJ databases">
        <authorList>
            <person name="Varghese N."/>
            <person name="Submissions S."/>
        </authorList>
    </citation>
    <scope>NUCLEOTIDE SEQUENCE [LARGE SCALE GENOMIC DNA]</scope>
    <source>
        <strain evidence="2 3">DSM 29341</strain>
    </source>
</reference>
<sequence length="244" mass="26890">MRLAALHLRVADPAGLAEFYRHALGMASRRDGANWRVGYPGRGAEILLQPGGGGYVADRGQRYCKIGITLPDVDRAADGLRQRGVKVSQPAQFLDIGYMCHLTDPEGFAIELLQHDFECNRPNADPVQAPFDRACLGQITLRSGDIQAEDAICRSLGMRLLSIQDVAPHGFDLHFYAFTQERPPSPDLWAVGNREWLWRRPYTTLEFQHIPGAAIVPTPDLRGIGIEGLTEPVRAAHGTVFVPA</sequence>
<name>A0A1M4WB87_9RHOB</name>
<gene>
    <name evidence="2" type="ORF">SAMN05444279_10867</name>
</gene>
<keyword evidence="3" id="KW-1185">Reference proteome</keyword>
<dbReference type="EMBL" id="FQVK01000008">
    <property type="protein sequence ID" value="SHE78521.1"/>
    <property type="molecule type" value="Genomic_DNA"/>
</dbReference>
<dbReference type="PROSITE" id="PS51819">
    <property type="entry name" value="VOC"/>
    <property type="match status" value="1"/>
</dbReference>
<organism evidence="2 3">
    <name type="scientific">Ruegeria intermedia</name>
    <dbReference type="NCBI Taxonomy" id="996115"/>
    <lineage>
        <taxon>Bacteria</taxon>
        <taxon>Pseudomonadati</taxon>
        <taxon>Pseudomonadota</taxon>
        <taxon>Alphaproteobacteria</taxon>
        <taxon>Rhodobacterales</taxon>
        <taxon>Roseobacteraceae</taxon>
        <taxon>Ruegeria</taxon>
    </lineage>
</organism>
<dbReference type="AlphaFoldDB" id="A0A1M4WB87"/>
<dbReference type="InterPro" id="IPR037523">
    <property type="entry name" value="VOC_core"/>
</dbReference>
<evidence type="ECO:0000313" key="3">
    <source>
        <dbReference type="Proteomes" id="UP000325134"/>
    </source>
</evidence>
<dbReference type="InterPro" id="IPR029068">
    <property type="entry name" value="Glyas_Bleomycin-R_OHBP_Dase"/>
</dbReference>
<proteinExistence type="predicted"/>
<dbReference type="Gene3D" id="3.10.180.10">
    <property type="entry name" value="2,3-Dihydroxybiphenyl 1,2-Dioxygenase, domain 1"/>
    <property type="match status" value="1"/>
</dbReference>
<dbReference type="RefSeq" id="WP_188127722.1">
    <property type="nucleotide sequence ID" value="NZ_FQVK01000008.1"/>
</dbReference>
<dbReference type="Pfam" id="PF00903">
    <property type="entry name" value="Glyoxalase"/>
    <property type="match status" value="1"/>
</dbReference>
<dbReference type="Proteomes" id="UP000325134">
    <property type="component" value="Unassembled WGS sequence"/>
</dbReference>
<accession>A0A1M4WB87</accession>
<dbReference type="SUPFAM" id="SSF54593">
    <property type="entry name" value="Glyoxalase/Bleomycin resistance protein/Dihydroxybiphenyl dioxygenase"/>
    <property type="match status" value="1"/>
</dbReference>
<protein>
    <recommendedName>
        <fullName evidence="1">VOC domain-containing protein</fullName>
    </recommendedName>
</protein>
<dbReference type="InterPro" id="IPR004360">
    <property type="entry name" value="Glyas_Fos-R_dOase_dom"/>
</dbReference>
<evidence type="ECO:0000259" key="1">
    <source>
        <dbReference type="PROSITE" id="PS51819"/>
    </source>
</evidence>
<feature type="domain" description="VOC" evidence="1">
    <location>
        <begin position="2"/>
        <end position="115"/>
    </location>
</feature>